<dbReference type="GO" id="GO:0009338">
    <property type="term" value="C:exodeoxyribonuclease V complex"/>
    <property type="evidence" value="ECO:0007669"/>
    <property type="project" value="InterPro"/>
</dbReference>
<evidence type="ECO:0000256" key="1">
    <source>
        <dbReference type="ARBA" id="ARBA00022722"/>
    </source>
</evidence>
<dbReference type="GO" id="GO:0008854">
    <property type="term" value="F:exodeoxyribonuclease V activity"/>
    <property type="evidence" value="ECO:0007669"/>
    <property type="project" value="InterPro"/>
</dbReference>
<dbReference type="SUPFAM" id="SSF52540">
    <property type="entry name" value="P-loop containing nucleoside triphosphate hydrolases"/>
    <property type="match status" value="2"/>
</dbReference>
<proteinExistence type="inferred from homology"/>
<keyword evidence="9 10" id="KW-0234">DNA repair</keyword>
<evidence type="ECO:0000256" key="4">
    <source>
        <dbReference type="ARBA" id="ARBA00022801"/>
    </source>
</evidence>
<comment type="caution">
    <text evidence="13">The sequence shown here is derived from an EMBL/GenBank/DDBJ whole genome shotgun (WGS) entry which is preliminary data.</text>
</comment>
<keyword evidence="5 10" id="KW-0347">Helicase</keyword>
<keyword evidence="7 10" id="KW-0067">ATP-binding</keyword>
<evidence type="ECO:0000313" key="14">
    <source>
        <dbReference type="Proteomes" id="UP000011021"/>
    </source>
</evidence>
<feature type="region of interest" description="Disordered" evidence="11">
    <location>
        <begin position="187"/>
        <end position="216"/>
    </location>
</feature>
<dbReference type="InterPro" id="IPR013986">
    <property type="entry name" value="DExx_box_DNA_helicase_dom_sf"/>
</dbReference>
<dbReference type="InterPro" id="IPR041500">
    <property type="entry name" value="RecC_C"/>
</dbReference>
<feature type="domain" description="RecC C-terminal" evidence="12">
    <location>
        <begin position="915"/>
        <end position="1201"/>
    </location>
</feature>
<evidence type="ECO:0000256" key="9">
    <source>
        <dbReference type="ARBA" id="ARBA00023204"/>
    </source>
</evidence>
<gene>
    <name evidence="10 13" type="primary">recC</name>
    <name evidence="13" type="ORF">HMPREF0551_0665</name>
</gene>
<dbReference type="EMBL" id="AEQP01000002">
    <property type="protein sequence ID" value="EFV95757.1"/>
    <property type="molecule type" value="Genomic_DNA"/>
</dbReference>
<dbReference type="GO" id="GO:0000724">
    <property type="term" value="P:double-strand break repair via homologous recombination"/>
    <property type="evidence" value="ECO:0007669"/>
    <property type="project" value="UniProtKB-UniRule"/>
</dbReference>
<keyword evidence="2 10" id="KW-0547">Nucleotide-binding</keyword>
<dbReference type="InterPro" id="IPR006697">
    <property type="entry name" value="RecC"/>
</dbReference>
<comment type="miscellaneous">
    <text evidence="10">In the RecBCD complex, RecB has a slow 3'-5' helicase, an exonuclease activity and loads RecA onto ssDNA, RecD has a fast 5'-3' helicase activity, while RecC stimulates the ATPase and processivity of the RecB helicase and contributes to recognition of the Chi site.</text>
</comment>
<dbReference type="Gene3D" id="1.10.10.990">
    <property type="match status" value="1"/>
</dbReference>
<evidence type="ECO:0000259" key="12">
    <source>
        <dbReference type="Pfam" id="PF17946"/>
    </source>
</evidence>
<keyword evidence="1 10" id="KW-0540">Nuclease</keyword>
<sequence>MPQPDIAPGFIVIHGNQSETLRDLICDWMRAHPLAPLENEVILVQSNGIAQWLTLSLAADPMPVDAGRPAFDGRGLGIAAAIDLQLPSRFIWQAYRAVLGEDQVPERSPFGKDLLTWRLMRLLPALVARPQTQAVFEPLRRFLEEDPQLRRLHQLAAQLADLFDQYQVYRADWLEDWAHGHDRLRDSHGLGRGNIKTPNATETQARPLPDQAGKPLPEDARWQPLLWRELLADVGPGAAGDNRATIHQRFIDACTSPDAERPAGLPRRVVVFGISAMPRQALEVLSALGRWCQVLMCVQNPCRHYWGDIVPEREWLAGLRRRHAHRPGVDPALSHLAAHGQPLLAAWGRQGRDFIGLLTQYDEEQGAAETRLLAIDRRADIFIDHEPADTLLLQLQQDILDLAPLAETRSRWPAVDPRRDRSIRFQICHSAQREVEVLHDQLLAAFAADPTLQPRDVIVMVPDIATYAPHIQAVFGLYPPQDPRFIPFSMADQQSRSHEPLLAAVEFLLDLPQARLSVSEVLDLLEVSSLQQRFGIEAEQLPQLRGWIEKSGIRWGLNPAQRQSLELDEAVAQNSWWFGLQRMLLGYVAGHTGTWSDIEPLDEISGLDGELLGRLLALVRALQDTWQDVRNPATPQEWGVRLQAMLDRFFVADEGREGILLMRLSEALQQWLDDCAEAQMDLPLPLSVVREHWLASFDDEGLGRRFFAGAVTFATLMPMRAIPFRHVCLLGMNDGDFPRSRQPADFDLMGNDYRPGDRSRREDDRYLFLEALLSAREQLSISWVGRSVHDDSPRPPSVLVAQLRDHIAAGWRLNGRDEETGAALLEALTTQHRLQPFSRAYFVREGAAGAMRAGDDDLFSYSNEWRMALQQAEMGHDDPASEGAKVVSDIAENAVNAASESGSSRWPMLPPAEWPEELTLEELTRFLKRPVAYFFRKRLDIHWQDEDAVVPDHEPFSLDGLQQWQLQADLIAAQQHRVAVTLSSPGAETREPGSTSGVPEDLAGVLAEERAEALTRFARAGQLPVGAFGELMREKLDAPMAEMFETYLKEIGRCPTVLPDEAFLWSEQPSVSPLVVGTLDQLRAGSEGERVRLLISASNLVNKGSGKKASSDKGQKSSSGGGKESSYRHDKLLDYWVHHVAGNLSGKPLRTRIIGKEGSTVELMPLDREAALTYWQDLLQAWNLACRRPLPLAAKTGFAWIFGGSSEDPAKRQQAAQAAYEGSESGFGGAGECQRDEYLMRAYPDFQALEEDGEFAQWTERLLQPLADAVVRKGAASGHEESAEGVTHGE</sequence>
<comment type="similarity">
    <text evidence="10">Belongs to the RecC family.</text>
</comment>
<dbReference type="PANTHER" id="PTHR30591">
    <property type="entry name" value="RECBCD ENZYME SUBUNIT RECC"/>
    <property type="match status" value="1"/>
</dbReference>
<feature type="region of interest" description="Disordered" evidence="11">
    <location>
        <begin position="1103"/>
        <end position="1126"/>
    </location>
</feature>
<dbReference type="Proteomes" id="UP000011021">
    <property type="component" value="Unassembled WGS sequence"/>
</dbReference>
<evidence type="ECO:0000256" key="11">
    <source>
        <dbReference type="SAM" id="MobiDB-lite"/>
    </source>
</evidence>
<evidence type="ECO:0000256" key="7">
    <source>
        <dbReference type="ARBA" id="ARBA00022840"/>
    </source>
</evidence>
<dbReference type="Pfam" id="PF17946">
    <property type="entry name" value="RecC_C"/>
    <property type="match status" value="1"/>
</dbReference>
<dbReference type="Pfam" id="PF04257">
    <property type="entry name" value="Exonuc_V_gamma"/>
    <property type="match status" value="1"/>
</dbReference>
<name>E7RVF3_9BURK</name>
<evidence type="ECO:0000313" key="13">
    <source>
        <dbReference type="EMBL" id="EFV95757.1"/>
    </source>
</evidence>
<keyword evidence="4 10" id="KW-0378">Hydrolase</keyword>
<dbReference type="InterPro" id="IPR011335">
    <property type="entry name" value="Restrct_endonuc-II-like"/>
</dbReference>
<dbReference type="RefSeq" id="WP_005672769.1">
    <property type="nucleotide sequence ID" value="NZ_CP146288.1"/>
</dbReference>
<reference evidence="13 14" key="1">
    <citation type="submission" date="2010-12" db="EMBL/GenBank/DDBJ databases">
        <authorList>
            <person name="Muzny D."/>
            <person name="Qin X."/>
            <person name="Deng J."/>
            <person name="Jiang H."/>
            <person name="Liu Y."/>
            <person name="Qu J."/>
            <person name="Song X.-Z."/>
            <person name="Zhang L."/>
            <person name="Thornton R."/>
            <person name="Coyle M."/>
            <person name="Francisco L."/>
            <person name="Jackson L."/>
            <person name="Javaid M."/>
            <person name="Korchina V."/>
            <person name="Kovar C."/>
            <person name="Mata R."/>
            <person name="Mathew T."/>
            <person name="Ngo R."/>
            <person name="Nguyen L."/>
            <person name="Nguyen N."/>
            <person name="Okwuonu G."/>
            <person name="Ongeri F."/>
            <person name="Pham C."/>
            <person name="Simmons D."/>
            <person name="Wilczek-Boney K."/>
            <person name="Hale W."/>
            <person name="Jakkamsetti A."/>
            <person name="Pham P."/>
            <person name="Ruth R."/>
            <person name="San Lucas F."/>
            <person name="Warren J."/>
            <person name="Zhang J."/>
            <person name="Zhao Z."/>
            <person name="Zhou C."/>
            <person name="Zhu D."/>
            <person name="Lee S."/>
            <person name="Bess C."/>
            <person name="Blankenburg K."/>
            <person name="Forbes L."/>
            <person name="Fu Q."/>
            <person name="Gubbala S."/>
            <person name="Hirani K."/>
            <person name="Jayaseelan J.C."/>
            <person name="Lara F."/>
            <person name="Munidasa M."/>
            <person name="Palculict T."/>
            <person name="Patil S."/>
            <person name="Pu L.-L."/>
            <person name="Saada N."/>
            <person name="Tang L."/>
            <person name="Weissenberger G."/>
            <person name="Zhu Y."/>
            <person name="Hemphill L."/>
            <person name="Shang Y."/>
            <person name="Youmans B."/>
            <person name="Ayvaz T."/>
            <person name="Ross M."/>
            <person name="Santibanez J."/>
            <person name="Aqrawi P."/>
            <person name="Gross S."/>
            <person name="Joshi V."/>
            <person name="Fowler G."/>
            <person name="Nazareth L."/>
            <person name="Reid J."/>
            <person name="Worley K."/>
            <person name="Petrosino J."/>
            <person name="Highlander S."/>
            <person name="Gibbs R."/>
        </authorList>
    </citation>
    <scope>NUCLEOTIDE SEQUENCE [LARGE SCALE GENOMIC DNA]</scope>
    <source>
        <strain evidence="13 14">ATCC 51599</strain>
    </source>
</reference>
<keyword evidence="3 10" id="KW-0227">DNA damage</keyword>
<dbReference type="GO" id="GO:0003678">
    <property type="term" value="F:DNA helicase activity"/>
    <property type="evidence" value="ECO:0007669"/>
    <property type="project" value="UniProtKB-UniRule"/>
</dbReference>
<protein>
    <recommendedName>
        <fullName evidence="10">RecBCD enzyme subunit RecC</fullName>
    </recommendedName>
    <alternativeName>
        <fullName evidence="10">Exonuclease V subunit RecC</fullName>
        <shortName evidence="10">ExoV subunit RecC</shortName>
    </alternativeName>
    <alternativeName>
        <fullName evidence="10">Helicase/nuclease RecBCD subunit RecC</fullName>
    </alternativeName>
</protein>
<dbReference type="Gene3D" id="1.10.10.160">
    <property type="match status" value="1"/>
</dbReference>
<organism evidence="13 14">
    <name type="scientific">Lautropia mirabilis ATCC 51599</name>
    <dbReference type="NCBI Taxonomy" id="887898"/>
    <lineage>
        <taxon>Bacteria</taxon>
        <taxon>Pseudomonadati</taxon>
        <taxon>Pseudomonadota</taxon>
        <taxon>Betaproteobacteria</taxon>
        <taxon>Burkholderiales</taxon>
        <taxon>Burkholderiaceae</taxon>
        <taxon>Lautropia</taxon>
    </lineage>
</organism>
<dbReference type="HAMAP" id="MF_01486">
    <property type="entry name" value="RecC"/>
    <property type="match status" value="1"/>
</dbReference>
<keyword evidence="8 10" id="KW-0238">DNA-binding</keyword>
<dbReference type="GO" id="GO:0005524">
    <property type="term" value="F:ATP binding"/>
    <property type="evidence" value="ECO:0007669"/>
    <property type="project" value="UniProtKB-UniRule"/>
</dbReference>
<dbReference type="InterPro" id="IPR027417">
    <property type="entry name" value="P-loop_NTPase"/>
</dbReference>
<comment type="subunit">
    <text evidence="10">Heterotrimer of RecB, RecC and RecD. All subunits contribute to DNA-binding.</text>
</comment>
<dbReference type="HOGENOM" id="CLU_007513_1_0_4"/>
<dbReference type="Gene3D" id="3.40.50.10930">
    <property type="match status" value="1"/>
</dbReference>
<dbReference type="Gene3D" id="3.40.50.300">
    <property type="entry name" value="P-loop containing nucleotide triphosphate hydrolases"/>
    <property type="match status" value="2"/>
</dbReference>
<accession>E7RVF3</accession>
<evidence type="ECO:0000256" key="5">
    <source>
        <dbReference type="ARBA" id="ARBA00022806"/>
    </source>
</evidence>
<keyword evidence="14" id="KW-1185">Reference proteome</keyword>
<evidence type="ECO:0000256" key="8">
    <source>
        <dbReference type="ARBA" id="ARBA00023125"/>
    </source>
</evidence>
<dbReference type="eggNOG" id="COG1330">
    <property type="taxonomic scope" value="Bacteria"/>
</dbReference>
<keyword evidence="6 10" id="KW-0269">Exonuclease</keyword>
<evidence type="ECO:0000256" key="6">
    <source>
        <dbReference type="ARBA" id="ARBA00022839"/>
    </source>
</evidence>
<evidence type="ECO:0000256" key="3">
    <source>
        <dbReference type="ARBA" id="ARBA00022763"/>
    </source>
</evidence>
<dbReference type="GO" id="GO:0003677">
    <property type="term" value="F:DNA binding"/>
    <property type="evidence" value="ECO:0007669"/>
    <property type="project" value="UniProtKB-UniRule"/>
</dbReference>
<evidence type="ECO:0000256" key="10">
    <source>
        <dbReference type="HAMAP-Rule" id="MF_01486"/>
    </source>
</evidence>
<evidence type="ECO:0000256" key="2">
    <source>
        <dbReference type="ARBA" id="ARBA00022741"/>
    </source>
</evidence>
<dbReference type="SUPFAM" id="SSF52980">
    <property type="entry name" value="Restriction endonuclease-like"/>
    <property type="match status" value="1"/>
</dbReference>
<dbReference type="STRING" id="887898.HMPREF0551_0665"/>
<dbReference type="PANTHER" id="PTHR30591:SF1">
    <property type="entry name" value="RECBCD ENZYME SUBUNIT RECC"/>
    <property type="match status" value="1"/>
</dbReference>
<comment type="function">
    <text evidence="10">A helicase/nuclease that prepares dsDNA breaks (DSB) for recombinational DNA repair. Binds to DSBs and unwinds DNA via a highly rapid and processive ATP-dependent bidirectional helicase activity. Unwinds dsDNA until it encounters a Chi (crossover hotspot instigator) sequence from the 3' direction. Cuts ssDNA a few nucleotides 3' to the Chi site. The properties and activities of the enzyme are changed at Chi. The Chi-altered holoenzyme produces a long 3'-ssDNA overhang and facilitates RecA-binding to the ssDNA for homologous DNA recombination and repair. Holoenzyme degrades any linearized DNA that is unable to undergo homologous recombination. In the holoenzyme this subunit recognizes the wild-type Chi sequence, and when added to isolated RecB increases its ATP-dependent helicase processivity.</text>
</comment>
<dbReference type="NCBIfam" id="TIGR01450">
    <property type="entry name" value="recC"/>
    <property type="match status" value="1"/>
</dbReference>